<dbReference type="Gene3D" id="3.40.630.30">
    <property type="match status" value="1"/>
</dbReference>
<dbReference type="PANTHER" id="PTHR43877">
    <property type="entry name" value="AMINOALKYLPHOSPHONATE N-ACETYLTRANSFERASE-RELATED-RELATED"/>
    <property type="match status" value="1"/>
</dbReference>
<accession>A0A7X5J9S5</accession>
<dbReference type="InterPro" id="IPR000182">
    <property type="entry name" value="GNAT_dom"/>
</dbReference>
<gene>
    <name evidence="4" type="ORF">GWI72_13345</name>
</gene>
<evidence type="ECO:0000259" key="3">
    <source>
        <dbReference type="PROSITE" id="PS51186"/>
    </source>
</evidence>
<dbReference type="PANTHER" id="PTHR43877:SF2">
    <property type="entry name" value="AMINOALKYLPHOSPHONATE N-ACETYLTRANSFERASE-RELATED"/>
    <property type="match status" value="1"/>
</dbReference>
<dbReference type="Proteomes" id="UP000586722">
    <property type="component" value="Unassembled WGS sequence"/>
</dbReference>
<dbReference type="GO" id="GO:0016747">
    <property type="term" value="F:acyltransferase activity, transferring groups other than amino-acyl groups"/>
    <property type="evidence" value="ECO:0007669"/>
    <property type="project" value="InterPro"/>
</dbReference>
<dbReference type="RefSeq" id="WP_161708888.1">
    <property type="nucleotide sequence ID" value="NZ_JAABLQ010000001.1"/>
</dbReference>
<feature type="domain" description="N-acetyltransferase" evidence="3">
    <location>
        <begin position="12"/>
        <end position="184"/>
    </location>
</feature>
<proteinExistence type="predicted"/>
<dbReference type="PROSITE" id="PS51186">
    <property type="entry name" value="GNAT"/>
    <property type="match status" value="1"/>
</dbReference>
<dbReference type="SUPFAM" id="SSF55729">
    <property type="entry name" value="Acyl-CoA N-acyltransferases (Nat)"/>
    <property type="match status" value="1"/>
</dbReference>
<dbReference type="AlphaFoldDB" id="A0A7X5J9S5"/>
<protein>
    <submittedName>
        <fullName evidence="4">GNAT family N-acetyltransferase</fullName>
    </submittedName>
</protein>
<dbReference type="EMBL" id="JAABLQ010000001">
    <property type="protein sequence ID" value="NBN79257.1"/>
    <property type="molecule type" value="Genomic_DNA"/>
</dbReference>
<dbReference type="InterPro" id="IPR016181">
    <property type="entry name" value="Acyl_CoA_acyltransferase"/>
</dbReference>
<keyword evidence="2" id="KW-0012">Acyltransferase</keyword>
<keyword evidence="1" id="KW-0808">Transferase</keyword>
<dbReference type="InterPro" id="IPR050832">
    <property type="entry name" value="Bact_Acetyltransf"/>
</dbReference>
<sequence>MPHPAATTNADVTLVQLTEATFEDHVVGLAEVLTACVADGASVSFVDPFGVADALRFWRGKVFPGVASGEVDLLVGLCAGEVAGTVQLACDTPANQPQRADVRKLLVHPRFRRRGLARRLMQAVELQARARNRTLLTLDTRTGDAGEQLYLDLGYQVLGRIPAYALDPRQQRFEDCTFLYKRLA</sequence>
<evidence type="ECO:0000256" key="2">
    <source>
        <dbReference type="ARBA" id="ARBA00023315"/>
    </source>
</evidence>
<evidence type="ECO:0000313" key="5">
    <source>
        <dbReference type="Proteomes" id="UP000586722"/>
    </source>
</evidence>
<evidence type="ECO:0000256" key="1">
    <source>
        <dbReference type="ARBA" id="ARBA00022679"/>
    </source>
</evidence>
<comment type="caution">
    <text evidence="4">The sequence shown here is derived from an EMBL/GenBank/DDBJ whole genome shotgun (WGS) entry which is preliminary data.</text>
</comment>
<evidence type="ECO:0000313" key="4">
    <source>
        <dbReference type="EMBL" id="NBN79257.1"/>
    </source>
</evidence>
<reference evidence="5" key="1">
    <citation type="submission" date="2020-01" db="EMBL/GenBank/DDBJ databases">
        <authorList>
            <person name="Fang Y."/>
            <person name="Sun R."/>
            <person name="Nie L."/>
            <person name="He J."/>
            <person name="Hao L."/>
            <person name="Wang L."/>
            <person name="Su S."/>
            <person name="Lv E."/>
            <person name="Zhang Z."/>
            <person name="Xie R."/>
            <person name="Liu H."/>
        </authorList>
    </citation>
    <scope>NUCLEOTIDE SEQUENCE [LARGE SCALE GENOMIC DNA]</scope>
    <source>
        <strain evidence="5">XCT-53</strain>
    </source>
</reference>
<keyword evidence="5" id="KW-1185">Reference proteome</keyword>
<name>A0A7X5J9S5_9HYPH</name>
<organism evidence="4 5">
    <name type="scientific">Pannonibacter tanglangensis</name>
    <dbReference type="NCBI Taxonomy" id="2750084"/>
    <lineage>
        <taxon>Bacteria</taxon>
        <taxon>Pseudomonadati</taxon>
        <taxon>Pseudomonadota</taxon>
        <taxon>Alphaproteobacteria</taxon>
        <taxon>Hyphomicrobiales</taxon>
        <taxon>Stappiaceae</taxon>
        <taxon>Pannonibacter</taxon>
    </lineage>
</organism>
<dbReference type="Pfam" id="PF13508">
    <property type="entry name" value="Acetyltransf_7"/>
    <property type="match status" value="1"/>
</dbReference>